<dbReference type="GeneID" id="64671412"/>
<feature type="domain" description="CxC2-like cysteine cluster KDZ transposase-associated" evidence="1">
    <location>
        <begin position="71"/>
        <end position="187"/>
    </location>
</feature>
<reference evidence="2" key="1">
    <citation type="journal article" date="2020" name="New Phytol.">
        <title>Comparative genomics reveals dynamic genome evolution in host specialist ectomycorrhizal fungi.</title>
        <authorList>
            <person name="Lofgren L.A."/>
            <person name="Nguyen N.H."/>
            <person name="Vilgalys R."/>
            <person name="Ruytinx J."/>
            <person name="Liao H.L."/>
            <person name="Branco S."/>
            <person name="Kuo A."/>
            <person name="LaButti K."/>
            <person name="Lipzen A."/>
            <person name="Andreopoulos W."/>
            <person name="Pangilinan J."/>
            <person name="Riley R."/>
            <person name="Hundley H."/>
            <person name="Na H."/>
            <person name="Barry K."/>
            <person name="Grigoriev I.V."/>
            <person name="Stajich J.E."/>
            <person name="Kennedy P.G."/>
        </authorList>
    </citation>
    <scope>NUCLEOTIDE SEQUENCE</scope>
    <source>
        <strain evidence="2">FC203</strain>
    </source>
</reference>
<dbReference type="EMBL" id="JABBWK010000036">
    <property type="protein sequence ID" value="KAG1898817.1"/>
    <property type="molecule type" value="Genomic_DNA"/>
</dbReference>
<evidence type="ECO:0000313" key="2">
    <source>
        <dbReference type="EMBL" id="KAG1898817.1"/>
    </source>
</evidence>
<dbReference type="InterPro" id="IPR041457">
    <property type="entry name" value="CxC2_KDZ-assoc"/>
</dbReference>
<keyword evidence="3" id="KW-1185">Reference proteome</keyword>
<gene>
    <name evidence="2" type="ORF">F5891DRAFT_981489</name>
</gene>
<dbReference type="InterPro" id="IPR040521">
    <property type="entry name" value="KDZ"/>
</dbReference>
<evidence type="ECO:0000313" key="3">
    <source>
        <dbReference type="Proteomes" id="UP001195769"/>
    </source>
</evidence>
<accession>A0AAD4E3T0</accession>
<dbReference type="RefSeq" id="XP_041224393.1">
    <property type="nucleotide sequence ID" value="XM_041377114.1"/>
</dbReference>
<dbReference type="Proteomes" id="UP001195769">
    <property type="component" value="Unassembled WGS sequence"/>
</dbReference>
<sequence length="416" mass="46914">MKDKMLLELEQLINNGKCEDCGQKEGFIHCLSCSGEHSWCSSCAVKAHQNNPFHNLQLWNGKFYESTTLWDHGYIMHLGHGGHPCPNALQQSNLSPWSDLGAMEDVFAHVEEDTIYETQLGLSNLCPGAEKDRHLHLLKAKLFPASITRPQSAFTFDVLDNFLIDTLECKTSAMSFYQKLYCFTNNAFPHTILDRYRELVWVSRIWRDLVNRIRFGFAHESDRSPGPGDLALYCPACPQPGINLPSSWKDTYDSWLVMQRYIVNGNFTAQHMKMKTPEDDVSLADGKGYMKSSCSYHCAVNVANVQRSNLRATGVGATACARHGCFVPHAVVDFQKGESGVSTSMNRFGLNFITGAGHIDGEILETLWALFNKISPTARSMTLSHRQEVLDDHMRDSNWKKLVRIGKSPLFPRCQL</sequence>
<name>A0AAD4E3T0_9AGAM</name>
<organism evidence="2 3">
    <name type="scientific">Suillus fuscotomentosus</name>
    <dbReference type="NCBI Taxonomy" id="1912939"/>
    <lineage>
        <taxon>Eukaryota</taxon>
        <taxon>Fungi</taxon>
        <taxon>Dikarya</taxon>
        <taxon>Basidiomycota</taxon>
        <taxon>Agaricomycotina</taxon>
        <taxon>Agaricomycetes</taxon>
        <taxon>Agaricomycetidae</taxon>
        <taxon>Boletales</taxon>
        <taxon>Suillineae</taxon>
        <taxon>Suillaceae</taxon>
        <taxon>Suillus</taxon>
    </lineage>
</organism>
<dbReference type="Pfam" id="PF18803">
    <property type="entry name" value="CxC2"/>
    <property type="match status" value="1"/>
</dbReference>
<proteinExistence type="predicted"/>
<dbReference type="Pfam" id="PF18758">
    <property type="entry name" value="KDZ"/>
    <property type="match status" value="2"/>
</dbReference>
<dbReference type="AlphaFoldDB" id="A0AAD4E3T0"/>
<comment type="caution">
    <text evidence="2">The sequence shown here is derived from an EMBL/GenBank/DDBJ whole genome shotgun (WGS) entry which is preliminary data.</text>
</comment>
<protein>
    <recommendedName>
        <fullName evidence="1">CxC2-like cysteine cluster KDZ transposase-associated domain-containing protein</fullName>
    </recommendedName>
</protein>
<evidence type="ECO:0000259" key="1">
    <source>
        <dbReference type="Pfam" id="PF18803"/>
    </source>
</evidence>